<dbReference type="OrthoDB" id="10264306at2759"/>
<keyword evidence="2" id="KW-0808">Transferase</keyword>
<dbReference type="Proteomes" id="UP000772434">
    <property type="component" value="Unassembled WGS sequence"/>
</dbReference>
<evidence type="ECO:0000259" key="1">
    <source>
        <dbReference type="Pfam" id="PF00266"/>
    </source>
</evidence>
<name>A0A9P5P826_9AGAR</name>
<dbReference type="EMBL" id="JADNRY010000268">
    <property type="protein sequence ID" value="KAF9059976.1"/>
    <property type="molecule type" value="Genomic_DNA"/>
</dbReference>
<dbReference type="PANTHER" id="PTHR14237">
    <property type="entry name" value="MOLYBDOPTERIN COFACTOR SULFURASE MOSC"/>
    <property type="match status" value="1"/>
</dbReference>
<evidence type="ECO:0000313" key="3">
    <source>
        <dbReference type="Proteomes" id="UP000772434"/>
    </source>
</evidence>
<feature type="domain" description="Aminotransferase class V" evidence="1">
    <location>
        <begin position="28"/>
        <end position="290"/>
    </location>
</feature>
<dbReference type="Gene3D" id="3.40.640.10">
    <property type="entry name" value="Type I PLP-dependent aspartate aminotransferase-like (Major domain)"/>
    <property type="match status" value="1"/>
</dbReference>
<protein>
    <submittedName>
        <fullName evidence="2">Pyridoxal phosphate-dependent transferase</fullName>
    </submittedName>
</protein>
<dbReference type="GO" id="GO:0008265">
    <property type="term" value="F:molybdenum cofactor sulfurtransferase activity"/>
    <property type="evidence" value="ECO:0007669"/>
    <property type="project" value="TreeGrafter"/>
</dbReference>
<dbReference type="InterPro" id="IPR015424">
    <property type="entry name" value="PyrdxlP-dep_Trfase"/>
</dbReference>
<keyword evidence="3" id="KW-1185">Reference proteome</keyword>
<dbReference type="AlphaFoldDB" id="A0A9P5P826"/>
<dbReference type="PANTHER" id="PTHR14237:SF80">
    <property type="entry name" value="MOLYBDENUM COFACTOR SULFURASE"/>
    <property type="match status" value="1"/>
</dbReference>
<dbReference type="GO" id="GO:0043545">
    <property type="term" value="P:molybdopterin cofactor metabolic process"/>
    <property type="evidence" value="ECO:0007669"/>
    <property type="project" value="TreeGrafter"/>
</dbReference>
<reference evidence="2" key="1">
    <citation type="submission" date="2020-11" db="EMBL/GenBank/DDBJ databases">
        <authorList>
            <consortium name="DOE Joint Genome Institute"/>
            <person name="Ahrendt S."/>
            <person name="Riley R."/>
            <person name="Andreopoulos W."/>
            <person name="Labutti K."/>
            <person name="Pangilinan J."/>
            <person name="Ruiz-Duenas F.J."/>
            <person name="Barrasa J.M."/>
            <person name="Sanchez-Garcia M."/>
            <person name="Camarero S."/>
            <person name="Miyauchi S."/>
            <person name="Serrano A."/>
            <person name="Linde D."/>
            <person name="Babiker R."/>
            <person name="Drula E."/>
            <person name="Ayuso-Fernandez I."/>
            <person name="Pacheco R."/>
            <person name="Padilla G."/>
            <person name="Ferreira P."/>
            <person name="Barriuso J."/>
            <person name="Kellner H."/>
            <person name="Castanera R."/>
            <person name="Alfaro M."/>
            <person name="Ramirez L."/>
            <person name="Pisabarro A.G."/>
            <person name="Kuo A."/>
            <person name="Tritt A."/>
            <person name="Lipzen A."/>
            <person name="He G."/>
            <person name="Yan M."/>
            <person name="Ng V."/>
            <person name="Cullen D."/>
            <person name="Martin F."/>
            <person name="Rosso M.-N."/>
            <person name="Henrissat B."/>
            <person name="Hibbett D."/>
            <person name="Martinez A.T."/>
            <person name="Grigoriev I.V."/>
        </authorList>
    </citation>
    <scope>NUCLEOTIDE SEQUENCE</scope>
    <source>
        <strain evidence="2">AH 40177</strain>
    </source>
</reference>
<dbReference type="InterPro" id="IPR000192">
    <property type="entry name" value="Aminotrans_V_dom"/>
</dbReference>
<organism evidence="2 3">
    <name type="scientific">Rhodocollybia butyracea</name>
    <dbReference type="NCBI Taxonomy" id="206335"/>
    <lineage>
        <taxon>Eukaryota</taxon>
        <taxon>Fungi</taxon>
        <taxon>Dikarya</taxon>
        <taxon>Basidiomycota</taxon>
        <taxon>Agaricomycotina</taxon>
        <taxon>Agaricomycetes</taxon>
        <taxon>Agaricomycetidae</taxon>
        <taxon>Agaricales</taxon>
        <taxon>Marasmiineae</taxon>
        <taxon>Omphalotaceae</taxon>
        <taxon>Rhodocollybia</taxon>
    </lineage>
</organism>
<dbReference type="SUPFAM" id="SSF53383">
    <property type="entry name" value="PLP-dependent transferases"/>
    <property type="match status" value="1"/>
</dbReference>
<sequence>MYLVATRQFVGNGRVWVSALNWNSSQLLLKHVEEVRTAVLRFFNPPQPVSEDNSNEYTVVFTPNASGALKLMGEAYQLTRGSSFVLCEDSHNSVNGIREFARRGEANVVYIPVDCQENQEGGAFNLDEAKSALLKNKPPQGASSLFALTGLSNITNAKCTGLYTSASPEEGDASIVTYARTLGYHTILDAAALAPTSRISLAQIPVDALVVSFYKMFGFPTGIGALVVRKGFLRMLKSKRPWFAGGSVEVVQVPGWAYTMKGVGEEPESFEDGTINYLLLPAITSGLRLLSMYLPYLPLRLHCLVHHLISEISQIRHHGGDGDMERGLRVCQVLSRKPTKTLQSLGETDDETGGIITCIFVDEAGKPFPLSFIAHSGCTGGYFSSDRMYV</sequence>
<evidence type="ECO:0000313" key="2">
    <source>
        <dbReference type="EMBL" id="KAF9059976.1"/>
    </source>
</evidence>
<gene>
    <name evidence="2" type="ORF">BDP27DRAFT_1430636</name>
</gene>
<dbReference type="Pfam" id="PF00266">
    <property type="entry name" value="Aminotran_5"/>
    <property type="match status" value="1"/>
</dbReference>
<accession>A0A9P5P826</accession>
<comment type="caution">
    <text evidence="2">The sequence shown here is derived from an EMBL/GenBank/DDBJ whole genome shotgun (WGS) entry which is preliminary data.</text>
</comment>
<dbReference type="InterPro" id="IPR015421">
    <property type="entry name" value="PyrdxlP-dep_Trfase_major"/>
</dbReference>
<proteinExistence type="predicted"/>